<proteinExistence type="predicted"/>
<dbReference type="RefSeq" id="WP_377601865.1">
    <property type="nucleotide sequence ID" value="NZ_JBHUME010000007.1"/>
</dbReference>
<evidence type="ECO:0000313" key="2">
    <source>
        <dbReference type="Proteomes" id="UP001597541"/>
    </source>
</evidence>
<sequence>MAVSKRRRSLSAARVRNTKTRLKLRRKTIGKRAKGVTKRTGVRVFRSAYNTAYNAGFDEAYNEGYNSGYAEGLEKGQQEAYKGE</sequence>
<gene>
    <name evidence="1" type="ORF">ACFSUF_07995</name>
</gene>
<name>A0ABW5PAR8_9BACL</name>
<comment type="caution">
    <text evidence="1">The sequence shown here is derived from an EMBL/GenBank/DDBJ whole genome shotgun (WGS) entry which is preliminary data.</text>
</comment>
<dbReference type="Proteomes" id="UP001597541">
    <property type="component" value="Unassembled WGS sequence"/>
</dbReference>
<keyword evidence="2" id="KW-1185">Reference proteome</keyword>
<evidence type="ECO:0008006" key="3">
    <source>
        <dbReference type="Google" id="ProtNLM"/>
    </source>
</evidence>
<reference evidence="2" key="1">
    <citation type="journal article" date="2019" name="Int. J. Syst. Evol. Microbiol.">
        <title>The Global Catalogue of Microorganisms (GCM) 10K type strain sequencing project: providing services to taxonomists for standard genome sequencing and annotation.</title>
        <authorList>
            <consortium name="The Broad Institute Genomics Platform"/>
            <consortium name="The Broad Institute Genome Sequencing Center for Infectious Disease"/>
            <person name="Wu L."/>
            <person name="Ma J."/>
        </authorList>
    </citation>
    <scope>NUCLEOTIDE SEQUENCE [LARGE SCALE GENOMIC DNA]</scope>
    <source>
        <strain evidence="2">KCTC 3950</strain>
    </source>
</reference>
<organism evidence="1 2">
    <name type="scientific">Paenibacillus gansuensis</name>
    <dbReference type="NCBI Taxonomy" id="306542"/>
    <lineage>
        <taxon>Bacteria</taxon>
        <taxon>Bacillati</taxon>
        <taxon>Bacillota</taxon>
        <taxon>Bacilli</taxon>
        <taxon>Bacillales</taxon>
        <taxon>Paenibacillaceae</taxon>
        <taxon>Paenibacillus</taxon>
    </lineage>
</organism>
<dbReference type="EMBL" id="JBHUME010000007">
    <property type="protein sequence ID" value="MFD2612360.1"/>
    <property type="molecule type" value="Genomic_DNA"/>
</dbReference>
<evidence type="ECO:0000313" key="1">
    <source>
        <dbReference type="EMBL" id="MFD2612360.1"/>
    </source>
</evidence>
<accession>A0ABW5PAR8</accession>
<protein>
    <recommendedName>
        <fullName evidence="3">50S ribosomal protein L20</fullName>
    </recommendedName>
</protein>